<feature type="transmembrane region" description="Helical" evidence="10">
    <location>
        <begin position="12"/>
        <end position="39"/>
    </location>
</feature>
<dbReference type="GO" id="GO:0004984">
    <property type="term" value="F:olfactory receptor activity"/>
    <property type="evidence" value="ECO:0007669"/>
    <property type="project" value="InterPro"/>
</dbReference>
<dbReference type="GO" id="GO:0005549">
    <property type="term" value="F:odorant binding"/>
    <property type="evidence" value="ECO:0007669"/>
    <property type="project" value="InterPro"/>
</dbReference>
<comment type="caution">
    <text evidence="11">The sequence shown here is derived from an EMBL/GenBank/DDBJ whole genome shotgun (WGS) entry which is preliminary data.</text>
</comment>
<sequence>MRETPNYQIATALQTAGVIFTCYPPATITAFLIVVSGYVEAQMLSLTEELLHLWEDAEEHYYNTNHAISVLDNNNDERNLRNKAINEYVEKHLKDIIQSHGRNINLLHNLEKVFSGAIAVEFLLLMIGLIAELLGGLENTYLEIPFALMQVGMDCFTGQRVMDASVKFERAVYDCKWECYNLSNMKIVQTMLQSSQKTMKLSAGAIPIPIYILTVITCTIYFYVYVICGVWFTFWRCQQTGDVAAAMVALSLNCTSEVAVIKLFYMIFNEKLFKDLTDKYLACDSRTVQGSRFARNMTKALRNVKMRAVGYWIVLMVNAVLYVIKPFAKGRHLALDEYVILGLEPMLESPNFEIATTLTAVSVHFICYTVANVSGFLIVLIGYTEAQMLSLSEEVTHLWGDANNHYQKIMNDLNKLESVYLKNNKVSNSLKETDILHEYIKKHLIDIIRRHAVNMSLLQEIENIMRGPNAVGFLFLIVGLIAELLGGLKNTVLQIPFTLTQLGMDCYLGQKIMDANLKFERAVYDCKWECFNQFNKKIVLVMLQNAQKTMTLSAGGMATLSFSYFMNIIRSSYSTYTTLGSMI</sequence>
<keyword evidence="7 10" id="KW-0472">Membrane</keyword>
<keyword evidence="5" id="KW-0552">Olfaction</keyword>
<feature type="transmembrane region" description="Helical" evidence="10">
    <location>
        <begin position="208"/>
        <end position="232"/>
    </location>
</feature>
<evidence type="ECO:0000313" key="11">
    <source>
        <dbReference type="EMBL" id="PCG68967.1"/>
    </source>
</evidence>
<keyword evidence="2" id="KW-1003">Cell membrane</keyword>
<dbReference type="InterPro" id="IPR004117">
    <property type="entry name" value="7tm6_olfct_rcpt"/>
</dbReference>
<evidence type="ECO:0000256" key="10">
    <source>
        <dbReference type="SAM" id="Phobius"/>
    </source>
</evidence>
<reference evidence="11" key="1">
    <citation type="submission" date="2017-09" db="EMBL/GenBank/DDBJ databases">
        <title>Contemporary evolution of a Lepidopteran species, Heliothis virescens, in response to modern agricultural practices.</title>
        <authorList>
            <person name="Fritz M.L."/>
            <person name="Deyonke A.M."/>
            <person name="Papanicolaou A."/>
            <person name="Micinski S."/>
            <person name="Westbrook J."/>
            <person name="Gould F."/>
        </authorList>
    </citation>
    <scope>NUCLEOTIDE SEQUENCE [LARGE SCALE GENOMIC DNA]</scope>
    <source>
        <strain evidence="11">HvINT-</strain>
        <tissue evidence="11">Whole body</tissue>
    </source>
</reference>
<keyword evidence="6 10" id="KW-1133">Transmembrane helix</keyword>
<keyword evidence="4 10" id="KW-0812">Transmembrane</keyword>
<evidence type="ECO:0000256" key="7">
    <source>
        <dbReference type="ARBA" id="ARBA00023136"/>
    </source>
</evidence>
<evidence type="ECO:0008006" key="12">
    <source>
        <dbReference type="Google" id="ProtNLM"/>
    </source>
</evidence>
<dbReference type="SMR" id="A0A2A4JA14"/>
<evidence type="ECO:0000256" key="4">
    <source>
        <dbReference type="ARBA" id="ARBA00022692"/>
    </source>
</evidence>
<dbReference type="AlphaFoldDB" id="A0A2A4JA14"/>
<name>A0A2A4JA14_HELVI</name>
<feature type="transmembrane region" description="Helical" evidence="10">
    <location>
        <begin position="354"/>
        <end position="383"/>
    </location>
</feature>
<keyword evidence="9" id="KW-0807">Transducer</keyword>
<dbReference type="GO" id="GO:0005886">
    <property type="term" value="C:plasma membrane"/>
    <property type="evidence" value="ECO:0007669"/>
    <property type="project" value="UniProtKB-SubCell"/>
</dbReference>
<dbReference type="EMBL" id="NWSH01002174">
    <property type="protein sequence ID" value="PCG68967.1"/>
    <property type="molecule type" value="Genomic_DNA"/>
</dbReference>
<evidence type="ECO:0000256" key="6">
    <source>
        <dbReference type="ARBA" id="ARBA00022989"/>
    </source>
</evidence>
<evidence type="ECO:0000256" key="8">
    <source>
        <dbReference type="ARBA" id="ARBA00023170"/>
    </source>
</evidence>
<dbReference type="PANTHER" id="PTHR21137">
    <property type="entry name" value="ODORANT RECEPTOR"/>
    <property type="match status" value="1"/>
</dbReference>
<gene>
    <name evidence="11" type="ORF">B5V51_4651</name>
</gene>
<organism evidence="11">
    <name type="scientific">Heliothis virescens</name>
    <name type="common">Tobacco budworm moth</name>
    <dbReference type="NCBI Taxonomy" id="7102"/>
    <lineage>
        <taxon>Eukaryota</taxon>
        <taxon>Metazoa</taxon>
        <taxon>Ecdysozoa</taxon>
        <taxon>Arthropoda</taxon>
        <taxon>Hexapoda</taxon>
        <taxon>Insecta</taxon>
        <taxon>Pterygota</taxon>
        <taxon>Neoptera</taxon>
        <taxon>Endopterygota</taxon>
        <taxon>Lepidoptera</taxon>
        <taxon>Glossata</taxon>
        <taxon>Ditrysia</taxon>
        <taxon>Noctuoidea</taxon>
        <taxon>Noctuidae</taxon>
        <taxon>Heliothinae</taxon>
        <taxon>Heliothis</taxon>
    </lineage>
</organism>
<dbReference type="PANTHER" id="PTHR21137:SF35">
    <property type="entry name" value="ODORANT RECEPTOR 19A-RELATED"/>
    <property type="match status" value="1"/>
</dbReference>
<proteinExistence type="predicted"/>
<dbReference type="Pfam" id="PF02949">
    <property type="entry name" value="7tm_6"/>
    <property type="match status" value="2"/>
</dbReference>
<comment type="subcellular location">
    <subcellularLocation>
        <location evidence="1">Cell membrane</location>
        <topology evidence="1">Multi-pass membrane protein</topology>
    </subcellularLocation>
</comment>
<feature type="transmembrane region" description="Helical" evidence="10">
    <location>
        <begin position="113"/>
        <end position="134"/>
    </location>
</feature>
<evidence type="ECO:0000256" key="9">
    <source>
        <dbReference type="ARBA" id="ARBA00023224"/>
    </source>
</evidence>
<dbReference type="GO" id="GO:0007165">
    <property type="term" value="P:signal transduction"/>
    <property type="evidence" value="ECO:0007669"/>
    <property type="project" value="UniProtKB-KW"/>
</dbReference>
<keyword evidence="3" id="KW-0716">Sensory transduction</keyword>
<evidence type="ECO:0000256" key="3">
    <source>
        <dbReference type="ARBA" id="ARBA00022606"/>
    </source>
</evidence>
<evidence type="ECO:0000256" key="2">
    <source>
        <dbReference type="ARBA" id="ARBA00022475"/>
    </source>
</evidence>
<accession>A0A2A4JA14</accession>
<evidence type="ECO:0000256" key="5">
    <source>
        <dbReference type="ARBA" id="ARBA00022725"/>
    </source>
</evidence>
<feature type="transmembrane region" description="Helical" evidence="10">
    <location>
        <begin position="309"/>
        <end position="328"/>
    </location>
</feature>
<evidence type="ECO:0000256" key="1">
    <source>
        <dbReference type="ARBA" id="ARBA00004651"/>
    </source>
</evidence>
<feature type="transmembrane region" description="Helical" evidence="10">
    <location>
        <begin position="470"/>
        <end position="488"/>
    </location>
</feature>
<protein>
    <recommendedName>
        <fullName evidence="12">Odorant receptor</fullName>
    </recommendedName>
</protein>
<keyword evidence="8" id="KW-0675">Receptor</keyword>